<dbReference type="EMBL" id="OU015566">
    <property type="protein sequence ID" value="CAG5106253.1"/>
    <property type="molecule type" value="Genomic_DNA"/>
</dbReference>
<protein>
    <submittedName>
        <fullName evidence="1">Oidioi.mRNA.OKI2018_I69.chr1.g2757.t1.cds</fullName>
    </submittedName>
</protein>
<name>A0ABN7SSN9_OIKDI</name>
<organism evidence="1 2">
    <name type="scientific">Oikopleura dioica</name>
    <name type="common">Tunicate</name>
    <dbReference type="NCBI Taxonomy" id="34765"/>
    <lineage>
        <taxon>Eukaryota</taxon>
        <taxon>Metazoa</taxon>
        <taxon>Chordata</taxon>
        <taxon>Tunicata</taxon>
        <taxon>Appendicularia</taxon>
        <taxon>Copelata</taxon>
        <taxon>Oikopleuridae</taxon>
        <taxon>Oikopleura</taxon>
    </lineage>
</organism>
<keyword evidence="2" id="KW-1185">Reference proteome</keyword>
<gene>
    <name evidence="1" type="ORF">OKIOD_LOCUS11522</name>
</gene>
<accession>A0ABN7SSN9</accession>
<dbReference type="Proteomes" id="UP001158576">
    <property type="component" value="Chromosome 1"/>
</dbReference>
<evidence type="ECO:0000313" key="1">
    <source>
        <dbReference type="EMBL" id="CAG5106253.1"/>
    </source>
</evidence>
<evidence type="ECO:0000313" key="2">
    <source>
        <dbReference type="Proteomes" id="UP001158576"/>
    </source>
</evidence>
<proteinExistence type="predicted"/>
<sequence length="106" mass="12008">MAGIPPTPELLLQIGHLEQVANMAKDFVLMTMIAYEEDPPNHEALHPYMPQLTQKIAFCNQILHDPFWFNMGADNPLYIYKDVTLKMMAGVHSLYPMILNPAPGNQ</sequence>
<reference evidence="1 2" key="1">
    <citation type="submission" date="2021-04" db="EMBL/GenBank/DDBJ databases">
        <authorList>
            <person name="Bliznina A."/>
        </authorList>
    </citation>
    <scope>NUCLEOTIDE SEQUENCE [LARGE SCALE GENOMIC DNA]</scope>
</reference>